<sequence>MIQIMGCSSCVYVKEEWILEHKFCLYINCAVNLSNRFLIT</sequence>
<reference evidence="1 2" key="1">
    <citation type="submission" date="2015-01" db="EMBL/GenBank/DDBJ databases">
        <title>Evolution of Trichinella species and genotypes.</title>
        <authorList>
            <person name="Korhonen P.K."/>
            <person name="Edoardo P."/>
            <person name="Giuseppe L.R."/>
            <person name="Gasser R.B."/>
        </authorList>
    </citation>
    <scope>NUCLEOTIDE SEQUENCE [LARGE SCALE GENOMIC DNA]</scope>
    <source>
        <strain evidence="1">ISS1029</strain>
    </source>
</reference>
<accession>A0A0V1GCI6</accession>
<gene>
    <name evidence="1" type="ORF">T11_4371</name>
</gene>
<dbReference type="AlphaFoldDB" id="A0A0V1GCI6"/>
<keyword evidence="2" id="KW-1185">Reference proteome</keyword>
<protein>
    <submittedName>
        <fullName evidence="1">Uncharacterized protein</fullName>
    </submittedName>
</protein>
<proteinExistence type="predicted"/>
<evidence type="ECO:0000313" key="1">
    <source>
        <dbReference type="EMBL" id="KRY95978.1"/>
    </source>
</evidence>
<organism evidence="1 2">
    <name type="scientific">Trichinella zimbabwensis</name>
    <dbReference type="NCBI Taxonomy" id="268475"/>
    <lineage>
        <taxon>Eukaryota</taxon>
        <taxon>Metazoa</taxon>
        <taxon>Ecdysozoa</taxon>
        <taxon>Nematoda</taxon>
        <taxon>Enoplea</taxon>
        <taxon>Dorylaimia</taxon>
        <taxon>Trichinellida</taxon>
        <taxon>Trichinellidae</taxon>
        <taxon>Trichinella</taxon>
    </lineage>
</organism>
<comment type="caution">
    <text evidence="1">The sequence shown here is derived from an EMBL/GenBank/DDBJ whole genome shotgun (WGS) entry which is preliminary data.</text>
</comment>
<name>A0A0V1GCI6_9BILA</name>
<evidence type="ECO:0000313" key="2">
    <source>
        <dbReference type="Proteomes" id="UP000055024"/>
    </source>
</evidence>
<dbReference type="EMBL" id="JYDP01003242">
    <property type="protein sequence ID" value="KRY95978.1"/>
    <property type="molecule type" value="Genomic_DNA"/>
</dbReference>
<dbReference type="Proteomes" id="UP000055024">
    <property type="component" value="Unassembled WGS sequence"/>
</dbReference>